<dbReference type="AlphaFoldDB" id="A0A7V2B0D2"/>
<feature type="transmembrane region" description="Helical" evidence="7">
    <location>
        <begin position="116"/>
        <end position="140"/>
    </location>
</feature>
<feature type="region of interest" description="Disordered" evidence="8">
    <location>
        <begin position="332"/>
        <end position="351"/>
    </location>
</feature>
<keyword evidence="5 7" id="KW-1133">Transmembrane helix</keyword>
<keyword evidence="9" id="KW-0966">Cell projection</keyword>
<dbReference type="PRINTS" id="PR00949">
    <property type="entry name" value="TYPE3IMAPROT"/>
</dbReference>
<dbReference type="Gene3D" id="3.40.30.60">
    <property type="entry name" value="FHIPEP family, domain 1"/>
    <property type="match status" value="1"/>
</dbReference>
<comment type="caution">
    <text evidence="9">The sequence shown here is derived from an EMBL/GenBank/DDBJ whole genome shotgun (WGS) entry which is preliminary data.</text>
</comment>
<keyword evidence="6 7" id="KW-0472">Membrane</keyword>
<dbReference type="InterPro" id="IPR042196">
    <property type="entry name" value="FHIPEP_4"/>
</dbReference>
<dbReference type="GO" id="GO:0005886">
    <property type="term" value="C:plasma membrane"/>
    <property type="evidence" value="ECO:0007669"/>
    <property type="project" value="UniProtKB-SubCell"/>
</dbReference>
<dbReference type="InterPro" id="IPR042193">
    <property type="entry name" value="FHIPEP_3"/>
</dbReference>
<evidence type="ECO:0000256" key="6">
    <source>
        <dbReference type="ARBA" id="ARBA00023136"/>
    </source>
</evidence>
<feature type="transmembrane region" description="Helical" evidence="7">
    <location>
        <begin position="249"/>
        <end position="271"/>
    </location>
</feature>
<keyword evidence="3 7" id="KW-1003">Cell membrane</keyword>
<evidence type="ECO:0000256" key="4">
    <source>
        <dbReference type="ARBA" id="ARBA00022692"/>
    </source>
</evidence>
<organism evidence="9">
    <name type="scientific">Rhodothermus marinus</name>
    <name type="common">Rhodothermus obamensis</name>
    <dbReference type="NCBI Taxonomy" id="29549"/>
    <lineage>
        <taxon>Bacteria</taxon>
        <taxon>Pseudomonadati</taxon>
        <taxon>Rhodothermota</taxon>
        <taxon>Rhodothermia</taxon>
        <taxon>Rhodothermales</taxon>
        <taxon>Rhodothermaceae</taxon>
        <taxon>Rhodothermus</taxon>
    </lineage>
</organism>
<evidence type="ECO:0000256" key="7">
    <source>
        <dbReference type="RuleBase" id="RU364093"/>
    </source>
</evidence>
<sequence length="697" mass="75920">MANLVSVTNTPATPVGTLLRRVNTEAFLASSVVFILFVMLVPLPPFLLDVLLATNITISLAILLTAFYAARPLEFAIFPGLLLLTTLFRLSLNVASTRLILSEGKAGALISAFGQFVVAGNYVVGAIIFIVLVIINFVVITKGSGRIAEVAARFTLDALPGKQMAIDADLNAGLIDETEARRRREEIAREADFYGAMDGASKFVRGDAIAGLVITAVNIVGGFLVGVFQQGMSAAEAAQNFMLLSIGDGLVSQIPALLISTAAGIIVSRASGESNLAEDFKGQLFKRSYPLLITGSFLVLLGLVPGLPLLPFWMLAGATLLLGFQRRQAEMQEKVGAQQPETPPSQPQPVEDPTALLFVDPLELEIGYGLIPLVDPNQHGDLLDRVKVLRQQLALELGIVIPPVRIRDNLRLGANRYVIKLRGNPVAEGEVLPGYYLALLPEGLEETPPGLRTQDPTFGLPALWVAERNLSEAERLGLTVVEAPAVITTHLLEVLRKHAHQLLDRQEVKKLLEKVKETHPALIEELTPGLLSLGAIQKVLKKLLRERIPIRDLVAILETLADHATSTKNLDVLTEYVRHALAPTITRQFLSQDGAIYAFVLDPVLERHLLHQAEAGELHPSTLGLEPRQADRLLKEADRLTKRMLSEGRPPILLTSPVLRPVLYSFLTPSVSDLNILSYNDLLPDVRVEVVEQLRLP</sequence>
<dbReference type="InterPro" id="IPR006301">
    <property type="entry name" value="FlhA"/>
</dbReference>
<feature type="transmembrane region" description="Helical" evidence="7">
    <location>
        <begin position="76"/>
        <end position="95"/>
    </location>
</feature>
<dbReference type="PIRSF" id="PIRSF005419">
    <property type="entry name" value="FlhA"/>
    <property type="match status" value="1"/>
</dbReference>
<evidence type="ECO:0000313" key="9">
    <source>
        <dbReference type="EMBL" id="HER95987.1"/>
    </source>
</evidence>
<dbReference type="InterPro" id="IPR001712">
    <property type="entry name" value="T3SS_FHIPEP"/>
</dbReference>
<keyword evidence="9" id="KW-0282">Flagellum</keyword>
<comment type="function">
    <text evidence="7">Required for formation of the rod structure of the flagellar apparatus. Together with FliI and FliH, may constitute the export apparatus of flagellin.</text>
</comment>
<dbReference type="PANTHER" id="PTHR30161">
    <property type="entry name" value="FLAGELLAR EXPORT PROTEIN, MEMBRANE FLHA SUBUNIT-RELATED"/>
    <property type="match status" value="1"/>
</dbReference>
<dbReference type="PANTHER" id="PTHR30161:SF1">
    <property type="entry name" value="FLAGELLAR BIOSYNTHESIS PROTEIN FLHA-RELATED"/>
    <property type="match status" value="1"/>
</dbReference>
<evidence type="ECO:0000256" key="3">
    <source>
        <dbReference type="ARBA" id="ARBA00022475"/>
    </source>
</evidence>
<dbReference type="NCBIfam" id="TIGR01398">
    <property type="entry name" value="FlhA"/>
    <property type="match status" value="1"/>
</dbReference>
<evidence type="ECO:0000256" key="5">
    <source>
        <dbReference type="ARBA" id="ARBA00022989"/>
    </source>
</evidence>
<keyword evidence="9" id="KW-0969">Cilium</keyword>
<keyword evidence="7" id="KW-0653">Protein transport</keyword>
<feature type="transmembrane region" description="Helical" evidence="7">
    <location>
        <begin position="50"/>
        <end position="70"/>
    </location>
</feature>
<reference evidence="9" key="1">
    <citation type="journal article" date="2020" name="mSystems">
        <title>Genome- and Community-Level Interaction Insights into Carbon Utilization and Element Cycling Functions of Hydrothermarchaeota in Hydrothermal Sediment.</title>
        <authorList>
            <person name="Zhou Z."/>
            <person name="Liu Y."/>
            <person name="Xu W."/>
            <person name="Pan J."/>
            <person name="Luo Z.H."/>
            <person name="Li M."/>
        </authorList>
    </citation>
    <scope>NUCLEOTIDE SEQUENCE [LARGE SCALE GENOMIC DNA]</scope>
    <source>
        <strain evidence="9">SpSt-143</strain>
    </source>
</reference>
<evidence type="ECO:0000256" key="1">
    <source>
        <dbReference type="ARBA" id="ARBA00004651"/>
    </source>
</evidence>
<evidence type="ECO:0000256" key="2">
    <source>
        <dbReference type="ARBA" id="ARBA00008835"/>
    </source>
</evidence>
<dbReference type="InterPro" id="IPR025505">
    <property type="entry name" value="FHIPEP_CS"/>
</dbReference>
<feature type="transmembrane region" description="Helical" evidence="7">
    <location>
        <begin position="208"/>
        <end position="228"/>
    </location>
</feature>
<feature type="transmembrane region" description="Helical" evidence="7">
    <location>
        <begin position="26"/>
        <end position="43"/>
    </location>
</feature>
<gene>
    <name evidence="7 9" type="primary">flhA</name>
    <name evidence="9" type="ORF">ENO59_05665</name>
</gene>
<keyword evidence="7" id="KW-0813">Transport</keyword>
<keyword evidence="7" id="KW-1006">Bacterial flagellum protein export</keyword>
<dbReference type="EMBL" id="DSGB01000004">
    <property type="protein sequence ID" value="HER95987.1"/>
    <property type="molecule type" value="Genomic_DNA"/>
</dbReference>
<protein>
    <recommendedName>
        <fullName evidence="7">Flagellar biosynthesis protein FlhA</fullName>
    </recommendedName>
</protein>
<comment type="subcellular location">
    <subcellularLocation>
        <location evidence="1 7">Cell membrane</location>
        <topology evidence="1 7">Multi-pass membrane protein</topology>
    </subcellularLocation>
</comment>
<dbReference type="GO" id="GO:0044780">
    <property type="term" value="P:bacterial-type flagellum assembly"/>
    <property type="evidence" value="ECO:0007669"/>
    <property type="project" value="InterPro"/>
</dbReference>
<evidence type="ECO:0000256" key="8">
    <source>
        <dbReference type="SAM" id="MobiDB-lite"/>
    </source>
</evidence>
<keyword evidence="7" id="KW-1005">Bacterial flagellum biogenesis</keyword>
<accession>A0A7V2B0D2</accession>
<dbReference type="InterPro" id="IPR042194">
    <property type="entry name" value="FHIPEP_1"/>
</dbReference>
<name>A0A7V2B0D2_RHOMR</name>
<dbReference type="PROSITE" id="PS00994">
    <property type="entry name" value="FHIPEP"/>
    <property type="match status" value="1"/>
</dbReference>
<dbReference type="Gene3D" id="3.40.50.12790">
    <property type="entry name" value="FHIPEP family, domain 4"/>
    <property type="match status" value="1"/>
</dbReference>
<feature type="transmembrane region" description="Helical" evidence="7">
    <location>
        <begin position="291"/>
        <end position="324"/>
    </location>
</feature>
<keyword evidence="4 7" id="KW-0812">Transmembrane</keyword>
<dbReference type="GO" id="GO:0009306">
    <property type="term" value="P:protein secretion"/>
    <property type="evidence" value="ECO:0007669"/>
    <property type="project" value="InterPro"/>
</dbReference>
<dbReference type="Gene3D" id="1.10.8.540">
    <property type="entry name" value="FHIPEP family, domain 3"/>
    <property type="match status" value="1"/>
</dbReference>
<comment type="similarity">
    <text evidence="2 7">Belongs to the FHIPEP (flagella/HR/invasion proteins export pore) family.</text>
</comment>
<proteinExistence type="inferred from homology"/>
<dbReference type="Pfam" id="PF00771">
    <property type="entry name" value="FHIPEP"/>
    <property type="match status" value="1"/>
</dbReference>